<gene>
    <name evidence="7" type="ORF">SAMN05216464_10720</name>
</gene>
<reference evidence="7 8" key="1">
    <citation type="submission" date="2016-10" db="EMBL/GenBank/DDBJ databases">
        <authorList>
            <person name="de Groot N.N."/>
        </authorList>
    </citation>
    <scope>NUCLEOTIDE SEQUENCE [LARGE SCALE GENOMIC DNA]</scope>
    <source>
        <strain evidence="7 8">47C3B</strain>
    </source>
</reference>
<organism evidence="7 8">
    <name type="scientific">Mucilaginibacter pineti</name>
    <dbReference type="NCBI Taxonomy" id="1391627"/>
    <lineage>
        <taxon>Bacteria</taxon>
        <taxon>Pseudomonadati</taxon>
        <taxon>Bacteroidota</taxon>
        <taxon>Sphingobacteriia</taxon>
        <taxon>Sphingobacteriales</taxon>
        <taxon>Sphingobacteriaceae</taxon>
        <taxon>Mucilaginibacter</taxon>
    </lineage>
</organism>
<name>A0A1G7DKG7_9SPHI</name>
<dbReference type="Pfam" id="PF12831">
    <property type="entry name" value="FAD_oxidored"/>
    <property type="match status" value="1"/>
</dbReference>
<keyword evidence="1" id="KW-0004">4Fe-4S</keyword>
<evidence type="ECO:0000313" key="8">
    <source>
        <dbReference type="Proteomes" id="UP000199072"/>
    </source>
</evidence>
<evidence type="ECO:0000313" key="7">
    <source>
        <dbReference type="EMBL" id="SDE52028.1"/>
    </source>
</evidence>
<evidence type="ECO:0000256" key="1">
    <source>
        <dbReference type="ARBA" id="ARBA00022485"/>
    </source>
</evidence>
<feature type="chain" id="PRO_5011477898" evidence="6">
    <location>
        <begin position="20"/>
        <end position="446"/>
    </location>
</feature>
<keyword evidence="5" id="KW-0411">Iron-sulfur</keyword>
<sequence>MIKKLLLALLLFNCSLTYAQTIKTDILVIGGDAGGTAAAIQGARSKLKTLLIEPGAQLCQAMTSQSMVTITRGTDLPSGIWGEFRKRTIEFYKKTPGYDTAHNASLHLEPYTGAAIFKKIADTVKNLTVKLNTSFSTVKRDGDVWEITISQNGKSQLVKAKVIIDATQGATVAAKLGIAVKSFDFGAANQQSTLYRTSIAMGDSFPGQGADGVVPAGNYPPYPSYCIPLNSIVVKQVDNLLVTAALIPGDDIQYLAGQLTLGQGAGTAAAFCAFFKTTTKKLDPRTVQGEILDFKGYLLPFADVKPNDPYMRAIQQVGATGLLKGLPHTISNGVTQLFFMPDSVVNTAEVKPLIMEIYTRAFLWFNKEKPGNKFTVGNLMSFISEITLTEPKTLQLSLQKNWKTEYKFTANFDMTRPVTRREFAVLANKFLNPFARKVDLNGNMVN</sequence>
<dbReference type="InterPro" id="IPR039650">
    <property type="entry name" value="HdrA-like"/>
</dbReference>
<protein>
    <submittedName>
        <fullName evidence="7">FAD dependent oxidoreductase</fullName>
    </submittedName>
</protein>
<keyword evidence="8" id="KW-1185">Reference proteome</keyword>
<dbReference type="STRING" id="1391627.SAMN05216464_10720"/>
<keyword evidence="3" id="KW-0560">Oxidoreductase</keyword>
<dbReference type="SUPFAM" id="SSF51905">
    <property type="entry name" value="FAD/NAD(P)-binding domain"/>
    <property type="match status" value="1"/>
</dbReference>
<evidence type="ECO:0000256" key="6">
    <source>
        <dbReference type="SAM" id="SignalP"/>
    </source>
</evidence>
<proteinExistence type="predicted"/>
<dbReference type="GO" id="GO:0046872">
    <property type="term" value="F:metal ion binding"/>
    <property type="evidence" value="ECO:0007669"/>
    <property type="project" value="UniProtKB-KW"/>
</dbReference>
<dbReference type="PANTHER" id="PTHR43498">
    <property type="entry name" value="FERREDOXIN:COB-COM HETERODISULFIDE REDUCTASE SUBUNIT A"/>
    <property type="match status" value="1"/>
</dbReference>
<dbReference type="PANTHER" id="PTHR43498:SF1">
    <property type="entry name" value="COB--COM HETERODISULFIDE REDUCTASE IRON-SULFUR SUBUNIT A"/>
    <property type="match status" value="1"/>
</dbReference>
<dbReference type="RefSeq" id="WP_091150275.1">
    <property type="nucleotide sequence ID" value="NZ_FNAI01000007.1"/>
</dbReference>
<accession>A0A1G7DKG7</accession>
<evidence type="ECO:0000256" key="3">
    <source>
        <dbReference type="ARBA" id="ARBA00023002"/>
    </source>
</evidence>
<dbReference type="InterPro" id="IPR036188">
    <property type="entry name" value="FAD/NAD-bd_sf"/>
</dbReference>
<evidence type="ECO:0000256" key="2">
    <source>
        <dbReference type="ARBA" id="ARBA00022723"/>
    </source>
</evidence>
<dbReference type="OrthoDB" id="615715at2"/>
<dbReference type="Proteomes" id="UP000199072">
    <property type="component" value="Unassembled WGS sequence"/>
</dbReference>
<keyword evidence="6" id="KW-0732">Signal</keyword>
<evidence type="ECO:0000256" key="5">
    <source>
        <dbReference type="ARBA" id="ARBA00023014"/>
    </source>
</evidence>
<dbReference type="GO" id="GO:0051539">
    <property type="term" value="F:4 iron, 4 sulfur cluster binding"/>
    <property type="evidence" value="ECO:0007669"/>
    <property type="project" value="UniProtKB-KW"/>
</dbReference>
<dbReference type="EMBL" id="FNAI01000007">
    <property type="protein sequence ID" value="SDE52028.1"/>
    <property type="molecule type" value="Genomic_DNA"/>
</dbReference>
<evidence type="ECO:0000256" key="4">
    <source>
        <dbReference type="ARBA" id="ARBA00023004"/>
    </source>
</evidence>
<dbReference type="AlphaFoldDB" id="A0A1G7DKG7"/>
<dbReference type="GO" id="GO:0016491">
    <property type="term" value="F:oxidoreductase activity"/>
    <property type="evidence" value="ECO:0007669"/>
    <property type="project" value="UniProtKB-KW"/>
</dbReference>
<feature type="signal peptide" evidence="6">
    <location>
        <begin position="1"/>
        <end position="19"/>
    </location>
</feature>
<dbReference type="Gene3D" id="3.50.50.60">
    <property type="entry name" value="FAD/NAD(P)-binding domain"/>
    <property type="match status" value="1"/>
</dbReference>
<keyword evidence="4" id="KW-0408">Iron</keyword>
<keyword evidence="2" id="KW-0479">Metal-binding</keyword>